<dbReference type="SMART" id="SM00645">
    <property type="entry name" value="Pept_C1"/>
    <property type="match status" value="1"/>
</dbReference>
<dbReference type="GeneID" id="8861932"/>
<evidence type="ECO:0000256" key="1">
    <source>
        <dbReference type="ARBA" id="ARBA00008455"/>
    </source>
</evidence>
<proteinExistence type="inferred from homology"/>
<sequence length="200" mass="22342">IPESFDARTKWPNCKPQIRHQLECGSCYAFTSTGALAHRFCVASRGKVYPNLAPDYLVRCNSETKACKGGKTTSAWDFLEKTGVPTSECVKYRSGHWNVQACPDVCDDGATPLKMYKTKPGSFKQLQGEMEIKRSIMNEGSVHTIMIALRDFLTYESGIYTRNSDTLVGIHAVQLIGWGKEKGESYWIGVNSWGETWGLN</sequence>
<dbReference type="InterPro" id="IPR000169">
    <property type="entry name" value="Pept_cys_AS"/>
</dbReference>
<organism evidence="4">
    <name type="scientific">Naegleria gruberi</name>
    <name type="common">Amoeba</name>
    <dbReference type="NCBI Taxonomy" id="5762"/>
    <lineage>
        <taxon>Eukaryota</taxon>
        <taxon>Discoba</taxon>
        <taxon>Heterolobosea</taxon>
        <taxon>Tetramitia</taxon>
        <taxon>Eutetramitia</taxon>
        <taxon>Vahlkampfiidae</taxon>
        <taxon>Naegleria</taxon>
    </lineage>
</organism>
<dbReference type="eggNOG" id="KOG1543">
    <property type="taxonomic scope" value="Eukaryota"/>
</dbReference>
<dbReference type="Gene3D" id="3.90.70.10">
    <property type="entry name" value="Cysteine proteinases"/>
    <property type="match status" value="1"/>
</dbReference>
<dbReference type="KEGG" id="ngr:NAEGRDRAFT_3397"/>
<evidence type="ECO:0000313" key="3">
    <source>
        <dbReference type="EMBL" id="EFC47773.1"/>
    </source>
</evidence>
<dbReference type="SUPFAM" id="SSF54001">
    <property type="entry name" value="Cysteine proteinases"/>
    <property type="match status" value="1"/>
</dbReference>
<dbReference type="EMBL" id="GG738853">
    <property type="protein sequence ID" value="EFC47773.1"/>
    <property type="molecule type" value="Genomic_DNA"/>
</dbReference>
<dbReference type="PRINTS" id="PR00705">
    <property type="entry name" value="PAPAIN"/>
</dbReference>
<evidence type="ECO:0000313" key="4">
    <source>
        <dbReference type="Proteomes" id="UP000006671"/>
    </source>
</evidence>
<dbReference type="InterPro" id="IPR038765">
    <property type="entry name" value="Papain-like_cys_pep_sf"/>
</dbReference>
<dbReference type="STRING" id="5762.D2V655"/>
<dbReference type="Proteomes" id="UP000006671">
    <property type="component" value="Unassembled WGS sequence"/>
</dbReference>
<name>D2V655_NAEGR</name>
<evidence type="ECO:0000259" key="2">
    <source>
        <dbReference type="SMART" id="SM00645"/>
    </source>
</evidence>
<dbReference type="Pfam" id="PF00112">
    <property type="entry name" value="Peptidase_C1"/>
    <property type="match status" value="1"/>
</dbReference>
<dbReference type="OrthoDB" id="5850821at2759"/>
<dbReference type="GO" id="GO:0008234">
    <property type="term" value="F:cysteine-type peptidase activity"/>
    <property type="evidence" value="ECO:0007669"/>
    <property type="project" value="InterPro"/>
</dbReference>
<accession>D2V655</accession>
<comment type="similarity">
    <text evidence="1">Belongs to the peptidase C1 family.</text>
</comment>
<dbReference type="InParanoid" id="D2V655"/>
<feature type="non-terminal residue" evidence="3">
    <location>
        <position position="200"/>
    </location>
</feature>
<dbReference type="GO" id="GO:0006508">
    <property type="term" value="P:proteolysis"/>
    <property type="evidence" value="ECO:0007669"/>
    <property type="project" value="InterPro"/>
</dbReference>
<dbReference type="InterPro" id="IPR000668">
    <property type="entry name" value="Peptidase_C1A_C"/>
</dbReference>
<gene>
    <name evidence="3" type="ORF">NAEGRDRAFT_3397</name>
</gene>
<dbReference type="VEuPathDB" id="AmoebaDB:NAEGRDRAFT_3397"/>
<protein>
    <submittedName>
        <fullName evidence="3">Predicted protein</fullName>
    </submittedName>
</protein>
<dbReference type="PROSITE" id="PS00139">
    <property type="entry name" value="THIOL_PROTEASE_CYS"/>
    <property type="match status" value="1"/>
</dbReference>
<dbReference type="InterPro" id="IPR013128">
    <property type="entry name" value="Peptidase_C1A"/>
</dbReference>
<dbReference type="AlphaFoldDB" id="D2V655"/>
<feature type="domain" description="Peptidase C1A papain C-terminal" evidence="2">
    <location>
        <begin position="1"/>
        <end position="200"/>
    </location>
</feature>
<feature type="non-terminal residue" evidence="3">
    <location>
        <position position="1"/>
    </location>
</feature>
<keyword evidence="4" id="KW-1185">Reference proteome</keyword>
<dbReference type="RefSeq" id="XP_002680517.1">
    <property type="nucleotide sequence ID" value="XM_002680471.1"/>
</dbReference>
<dbReference type="PANTHER" id="PTHR12411">
    <property type="entry name" value="CYSTEINE PROTEASE FAMILY C1-RELATED"/>
    <property type="match status" value="1"/>
</dbReference>
<reference evidence="3 4" key="1">
    <citation type="journal article" date="2010" name="Cell">
        <title>The genome of Naegleria gruberi illuminates early eukaryotic versatility.</title>
        <authorList>
            <person name="Fritz-Laylin L.K."/>
            <person name="Prochnik S.E."/>
            <person name="Ginger M.L."/>
            <person name="Dacks J.B."/>
            <person name="Carpenter M.L."/>
            <person name="Field M.C."/>
            <person name="Kuo A."/>
            <person name="Paredez A."/>
            <person name="Chapman J."/>
            <person name="Pham J."/>
            <person name="Shu S."/>
            <person name="Neupane R."/>
            <person name="Cipriano M."/>
            <person name="Mancuso J."/>
            <person name="Tu H."/>
            <person name="Salamov A."/>
            <person name="Lindquist E."/>
            <person name="Shapiro H."/>
            <person name="Lucas S."/>
            <person name="Grigoriev I.V."/>
            <person name="Cande W.Z."/>
            <person name="Fulton C."/>
            <person name="Rokhsar D.S."/>
            <person name="Dawson S.C."/>
        </authorList>
    </citation>
    <scope>NUCLEOTIDE SEQUENCE [LARGE SCALE GENOMIC DNA]</scope>
    <source>
        <strain evidence="3 4">NEG-M</strain>
    </source>
</reference>
<dbReference type="OMA" id="YWICTNS"/>